<name>A0A1A9Z2U7_GLOPL</name>
<organism evidence="1 2">
    <name type="scientific">Glossina pallidipes</name>
    <name type="common">Tsetse fly</name>
    <dbReference type="NCBI Taxonomy" id="7398"/>
    <lineage>
        <taxon>Eukaryota</taxon>
        <taxon>Metazoa</taxon>
        <taxon>Ecdysozoa</taxon>
        <taxon>Arthropoda</taxon>
        <taxon>Hexapoda</taxon>
        <taxon>Insecta</taxon>
        <taxon>Pterygota</taxon>
        <taxon>Neoptera</taxon>
        <taxon>Endopterygota</taxon>
        <taxon>Diptera</taxon>
        <taxon>Brachycera</taxon>
        <taxon>Muscomorpha</taxon>
        <taxon>Hippoboscoidea</taxon>
        <taxon>Glossinidae</taxon>
        <taxon>Glossina</taxon>
    </lineage>
</organism>
<dbReference type="Proteomes" id="UP000092445">
    <property type="component" value="Unassembled WGS sequence"/>
</dbReference>
<keyword evidence="2" id="KW-1185">Reference proteome</keyword>
<proteinExistence type="predicted"/>
<dbReference type="VEuPathDB" id="VectorBase:GPAI002074"/>
<reference evidence="2" key="1">
    <citation type="submission" date="2014-03" db="EMBL/GenBank/DDBJ databases">
        <authorList>
            <person name="Aksoy S."/>
            <person name="Warren W."/>
            <person name="Wilson R.K."/>
        </authorList>
    </citation>
    <scope>NUCLEOTIDE SEQUENCE [LARGE SCALE GENOMIC DNA]</scope>
    <source>
        <strain evidence="2">IAEA</strain>
    </source>
</reference>
<dbReference type="EnsemblMetazoa" id="GPAI002074-RA">
    <property type="protein sequence ID" value="GPAI002074-PA"/>
    <property type="gene ID" value="GPAI002074"/>
</dbReference>
<reference evidence="1" key="2">
    <citation type="submission" date="2020-05" db="UniProtKB">
        <authorList>
            <consortium name="EnsemblMetazoa"/>
        </authorList>
    </citation>
    <scope>IDENTIFICATION</scope>
    <source>
        <strain evidence="1">IAEA</strain>
    </source>
</reference>
<accession>A0A1A9Z2U7</accession>
<protein>
    <submittedName>
        <fullName evidence="1">Uncharacterized protein</fullName>
    </submittedName>
</protein>
<evidence type="ECO:0000313" key="1">
    <source>
        <dbReference type="EnsemblMetazoa" id="GPAI002074-PA"/>
    </source>
</evidence>
<dbReference type="AlphaFoldDB" id="A0A1A9Z2U7"/>
<sequence length="196" mass="22188">MNSYELCTTTQKAFTLKRVFAYHVCVYIKLYIYDVFIGQIYIIQTLESKTITLLTNFMQTLTTQQQAINMTATSQIQRGRPCDAKSTTLTIGEKLIYNQKLDETTAIMDDKLLERNSSLYAKLKSENGRQSIIRANSADRRSNAILHHSVATSVYVGLNANKECLKIIASKHATEQDPSKKLVFIIGKIILTELIL</sequence>
<evidence type="ECO:0000313" key="2">
    <source>
        <dbReference type="Proteomes" id="UP000092445"/>
    </source>
</evidence>